<evidence type="ECO:0000313" key="2">
    <source>
        <dbReference type="EMBL" id="CAB0044812.1"/>
    </source>
</evidence>
<name>A0A6H5J8D4_9HYME</name>
<keyword evidence="3" id="KW-1185">Reference proteome</keyword>
<accession>A0A6H5J8D4</accession>
<feature type="region of interest" description="Disordered" evidence="1">
    <location>
        <begin position="58"/>
        <end position="77"/>
    </location>
</feature>
<feature type="compositionally biased region" description="Basic and acidic residues" evidence="1">
    <location>
        <begin position="62"/>
        <end position="73"/>
    </location>
</feature>
<sequence>MTHGFGGALGCRAGYVLRLPEVWGEGGEDSATRSRLSLPKHPPIFVLIRRFLTGGSSATTADRNERKRREINSRRGGALAQRERVRATYASEHELTRQSSLGAIFERHAQVEFTIIVSPLHIARAFDNNCVTSATNRSVNYCLLKPWSEEILRQGGFDRYEWEYSETRRHESSASTWLRNGIKQKETRIPAPVGLTQVKTQLKTQGQVPFPL</sequence>
<organism evidence="2 3">
    <name type="scientific">Trichogramma brassicae</name>
    <dbReference type="NCBI Taxonomy" id="86971"/>
    <lineage>
        <taxon>Eukaryota</taxon>
        <taxon>Metazoa</taxon>
        <taxon>Ecdysozoa</taxon>
        <taxon>Arthropoda</taxon>
        <taxon>Hexapoda</taxon>
        <taxon>Insecta</taxon>
        <taxon>Pterygota</taxon>
        <taxon>Neoptera</taxon>
        <taxon>Endopterygota</taxon>
        <taxon>Hymenoptera</taxon>
        <taxon>Apocrita</taxon>
        <taxon>Proctotrupomorpha</taxon>
        <taxon>Chalcidoidea</taxon>
        <taxon>Trichogrammatidae</taxon>
        <taxon>Trichogramma</taxon>
    </lineage>
</organism>
<proteinExistence type="predicted"/>
<dbReference type="Proteomes" id="UP000479190">
    <property type="component" value="Unassembled WGS sequence"/>
</dbReference>
<reference evidence="2 3" key="1">
    <citation type="submission" date="2020-02" db="EMBL/GenBank/DDBJ databases">
        <authorList>
            <person name="Ferguson B K."/>
        </authorList>
    </citation>
    <scope>NUCLEOTIDE SEQUENCE [LARGE SCALE GENOMIC DNA]</scope>
</reference>
<gene>
    <name evidence="2" type="ORF">TBRA_LOCUS16398</name>
</gene>
<dbReference type="AlphaFoldDB" id="A0A6H5J8D4"/>
<evidence type="ECO:0000313" key="3">
    <source>
        <dbReference type="Proteomes" id="UP000479190"/>
    </source>
</evidence>
<protein>
    <submittedName>
        <fullName evidence="2">Uncharacterized protein</fullName>
    </submittedName>
</protein>
<evidence type="ECO:0000256" key="1">
    <source>
        <dbReference type="SAM" id="MobiDB-lite"/>
    </source>
</evidence>
<dbReference type="EMBL" id="CADCXV010001493">
    <property type="protein sequence ID" value="CAB0044812.1"/>
    <property type="molecule type" value="Genomic_DNA"/>
</dbReference>